<proteinExistence type="predicted"/>
<reference evidence="1 2" key="1">
    <citation type="submission" date="2018-05" db="EMBL/GenBank/DDBJ databases">
        <title>Whole genome sequencing of Paracoccus thiocyanatus SST.</title>
        <authorList>
            <person name="Ghosh W."/>
            <person name="Rameez M.J."/>
            <person name="Roy C."/>
        </authorList>
    </citation>
    <scope>NUCLEOTIDE SEQUENCE [LARGE SCALE GENOMIC DNA]</scope>
    <source>
        <strain evidence="1 2">SST</strain>
    </source>
</reference>
<dbReference type="AlphaFoldDB" id="A0A3D8PEC7"/>
<name>A0A3D8PEC7_9RHOB</name>
<sequence length="189" mass="20578">MVRKECDMSEARITRHVGEHHAVQGEAEYVNRAASERAEAAPVAWTSLSALTAVSEGRSAWMFPAKEGDDLRGSIPLYTNPGAQTSELEAELARALAQIESLEAECDRRHAALQRAPAPGIAEAAKVLLDACPNPIFDHLKPVLMGEVSETIEYTDEDGEEAHYEQPVSWTAMKKVITLALRALSEGRA</sequence>
<accession>A0A3D8PEC7</accession>
<dbReference type="EMBL" id="QFCQ01000008">
    <property type="protein sequence ID" value="RDW14406.1"/>
    <property type="molecule type" value="Genomic_DNA"/>
</dbReference>
<evidence type="ECO:0000313" key="1">
    <source>
        <dbReference type="EMBL" id="RDW14406.1"/>
    </source>
</evidence>
<evidence type="ECO:0000313" key="2">
    <source>
        <dbReference type="Proteomes" id="UP000256679"/>
    </source>
</evidence>
<organism evidence="1 2">
    <name type="scientific">Paracoccus thiocyanatus</name>
    <dbReference type="NCBI Taxonomy" id="34006"/>
    <lineage>
        <taxon>Bacteria</taxon>
        <taxon>Pseudomonadati</taxon>
        <taxon>Pseudomonadota</taxon>
        <taxon>Alphaproteobacteria</taxon>
        <taxon>Rhodobacterales</taxon>
        <taxon>Paracoccaceae</taxon>
        <taxon>Paracoccus</taxon>
    </lineage>
</organism>
<protein>
    <submittedName>
        <fullName evidence="1">Uncharacterized protein</fullName>
    </submittedName>
</protein>
<comment type="caution">
    <text evidence="1">The sequence shown here is derived from an EMBL/GenBank/DDBJ whole genome shotgun (WGS) entry which is preliminary data.</text>
</comment>
<keyword evidence="2" id="KW-1185">Reference proteome</keyword>
<dbReference type="Proteomes" id="UP000256679">
    <property type="component" value="Unassembled WGS sequence"/>
</dbReference>
<gene>
    <name evidence="1" type="ORF">DIE28_02565</name>
</gene>